<gene>
    <name evidence="2" type="ORF">ACFQMG_21900</name>
</gene>
<feature type="region of interest" description="Disordered" evidence="1">
    <location>
        <begin position="118"/>
        <end position="184"/>
    </location>
</feature>
<reference evidence="3" key="1">
    <citation type="journal article" date="2019" name="Int. J. Syst. Evol. Microbiol.">
        <title>The Global Catalogue of Microorganisms (GCM) 10K type strain sequencing project: providing services to taxonomists for standard genome sequencing and annotation.</title>
        <authorList>
            <consortium name="The Broad Institute Genomics Platform"/>
            <consortium name="The Broad Institute Genome Sequencing Center for Infectious Disease"/>
            <person name="Wu L."/>
            <person name="Ma J."/>
        </authorList>
    </citation>
    <scope>NUCLEOTIDE SEQUENCE [LARGE SCALE GENOMIC DNA]</scope>
    <source>
        <strain evidence="3">CGMCC 1.12859</strain>
    </source>
</reference>
<protein>
    <submittedName>
        <fullName evidence="2">Uncharacterized protein</fullName>
    </submittedName>
</protein>
<evidence type="ECO:0000313" key="2">
    <source>
        <dbReference type="EMBL" id="MFC7182203.1"/>
    </source>
</evidence>
<organism evidence="2 3">
    <name type="scientific">Kitasatospora paranensis</name>
    <dbReference type="NCBI Taxonomy" id="258053"/>
    <lineage>
        <taxon>Bacteria</taxon>
        <taxon>Bacillati</taxon>
        <taxon>Actinomycetota</taxon>
        <taxon>Actinomycetes</taxon>
        <taxon>Kitasatosporales</taxon>
        <taxon>Streptomycetaceae</taxon>
        <taxon>Kitasatospora</taxon>
    </lineage>
</organism>
<dbReference type="Proteomes" id="UP001596435">
    <property type="component" value="Unassembled WGS sequence"/>
</dbReference>
<evidence type="ECO:0000256" key="1">
    <source>
        <dbReference type="SAM" id="MobiDB-lite"/>
    </source>
</evidence>
<accession>A0ABW2G0Y7</accession>
<dbReference type="EMBL" id="JBHTAJ010000042">
    <property type="protein sequence ID" value="MFC7182203.1"/>
    <property type="molecule type" value="Genomic_DNA"/>
</dbReference>
<comment type="caution">
    <text evidence="2">The sequence shown here is derived from an EMBL/GenBank/DDBJ whole genome shotgun (WGS) entry which is preliminary data.</text>
</comment>
<evidence type="ECO:0000313" key="3">
    <source>
        <dbReference type="Proteomes" id="UP001596435"/>
    </source>
</evidence>
<feature type="compositionally biased region" description="Pro residues" evidence="1">
    <location>
        <begin position="118"/>
        <end position="129"/>
    </location>
</feature>
<name>A0ABW2G0Y7_9ACTN</name>
<keyword evidence="3" id="KW-1185">Reference proteome</keyword>
<sequence>MSADDPAVPALTYLKAAPAPWSAWDIPGRRDDRRLRSFFCRFLHPNAGLDLAEEKRSLARDRSYARQLRAALEHLLEQQPATLGTWQSVTRHDIHFCSEGELYGHLLDLHAFLFGDRPTPPADPIPTGRPRPRTGPAGTAAPGSPRARQPAIAVGRIPRAGAALPEQDRPRPDPQYRPIALRRD</sequence>
<dbReference type="RefSeq" id="WP_380231771.1">
    <property type="nucleotide sequence ID" value="NZ_JBHSVH010000002.1"/>
</dbReference>
<feature type="compositionally biased region" description="Low complexity" evidence="1">
    <location>
        <begin position="134"/>
        <end position="148"/>
    </location>
</feature>
<proteinExistence type="predicted"/>